<protein>
    <submittedName>
        <fullName evidence="2">Uncharacterized protein</fullName>
    </submittedName>
</protein>
<feature type="non-terminal residue" evidence="2">
    <location>
        <position position="56"/>
    </location>
</feature>
<dbReference type="AlphaFoldDB" id="A0A3M2Z2F9"/>
<evidence type="ECO:0000313" key="3">
    <source>
        <dbReference type="Proteomes" id="UP000282378"/>
    </source>
</evidence>
<dbReference type="Proteomes" id="UP000282378">
    <property type="component" value="Unassembled WGS sequence"/>
</dbReference>
<dbReference type="EMBL" id="RBNL01002011">
    <property type="protein sequence ID" value="RML82474.1"/>
    <property type="molecule type" value="Genomic_DNA"/>
</dbReference>
<feature type="region of interest" description="Disordered" evidence="1">
    <location>
        <begin position="36"/>
        <end position="56"/>
    </location>
</feature>
<gene>
    <name evidence="2" type="ORF">APX70_00708</name>
</gene>
<sequence length="56" mass="6206">MAYFLELRLQVLEAIAFQKASDGRLTSLKNAQVAQRTIQPAGQQSRAHRGLATVHD</sequence>
<comment type="caution">
    <text evidence="2">The sequence shown here is derived from an EMBL/GenBank/DDBJ whole genome shotgun (WGS) entry which is preliminary data.</text>
</comment>
<organism evidence="2 3">
    <name type="scientific">Pseudomonas syringae pv. maculicola</name>
    <dbReference type="NCBI Taxonomy" id="59511"/>
    <lineage>
        <taxon>Bacteria</taxon>
        <taxon>Pseudomonadati</taxon>
        <taxon>Pseudomonadota</taxon>
        <taxon>Gammaproteobacteria</taxon>
        <taxon>Pseudomonadales</taxon>
        <taxon>Pseudomonadaceae</taxon>
        <taxon>Pseudomonas</taxon>
    </lineage>
</organism>
<evidence type="ECO:0000256" key="1">
    <source>
        <dbReference type="SAM" id="MobiDB-lite"/>
    </source>
</evidence>
<reference evidence="2 3" key="1">
    <citation type="submission" date="2018-08" db="EMBL/GenBank/DDBJ databases">
        <title>Recombination of ecologically and evolutionarily significant loci maintains genetic cohesion in the Pseudomonas syringae species complex.</title>
        <authorList>
            <person name="Dillon M."/>
            <person name="Thakur S."/>
            <person name="Almeida R.N.D."/>
            <person name="Weir B.S."/>
            <person name="Guttman D.S."/>
        </authorList>
    </citation>
    <scope>NUCLEOTIDE SEQUENCE [LARGE SCALE GENOMIC DNA]</scope>
    <source>
        <strain evidence="2 3">88_10</strain>
    </source>
</reference>
<accession>A0A3M2Z2F9</accession>
<name>A0A3M2Z2F9_PSEYM</name>
<proteinExistence type="predicted"/>
<feature type="compositionally biased region" description="Polar residues" evidence="1">
    <location>
        <begin position="36"/>
        <end position="45"/>
    </location>
</feature>
<evidence type="ECO:0000313" key="2">
    <source>
        <dbReference type="EMBL" id="RML82474.1"/>
    </source>
</evidence>